<dbReference type="EMBL" id="BAAAYK010000038">
    <property type="protein sequence ID" value="GAA3366176.1"/>
    <property type="molecule type" value="Genomic_DNA"/>
</dbReference>
<comment type="caution">
    <text evidence="3">The sequence shown here is derived from an EMBL/GenBank/DDBJ whole genome shotgun (WGS) entry which is preliminary data.</text>
</comment>
<dbReference type="NCBIfam" id="TIGR02611">
    <property type="entry name" value="TIGR02611 family protein"/>
    <property type="match status" value="1"/>
</dbReference>
<evidence type="ECO:0000313" key="5">
    <source>
        <dbReference type="Proteomes" id="UP001500483"/>
    </source>
</evidence>
<feature type="transmembrane region" description="Helical" evidence="2">
    <location>
        <begin position="69"/>
        <end position="90"/>
    </location>
</feature>
<evidence type="ECO:0000256" key="2">
    <source>
        <dbReference type="SAM" id="Phobius"/>
    </source>
</evidence>
<feature type="transmembrane region" description="Helical" evidence="2">
    <location>
        <begin position="96"/>
        <end position="114"/>
    </location>
</feature>
<name>A0ABP6RKX3_9PSEU</name>
<dbReference type="Pfam" id="PF09656">
    <property type="entry name" value="PGPGW"/>
    <property type="match status" value="1"/>
</dbReference>
<gene>
    <name evidence="3" type="ORF">GCM10020366_11590</name>
    <name evidence="4" type="ORF">GCM10020366_69010</name>
</gene>
<dbReference type="RefSeq" id="WP_344924797.1">
    <property type="nucleotide sequence ID" value="NZ_BAAAYK010000037.1"/>
</dbReference>
<keyword evidence="2" id="KW-0472">Membrane</keyword>
<accession>A0ABP6RKX3</accession>
<reference evidence="5" key="2">
    <citation type="journal article" date="2019" name="Int. J. Syst. Evol. Microbiol.">
        <title>The Global Catalogue of Microorganisms (GCM) 10K type strain sequencing project: providing services to taxonomists for standard genome sequencing and annotation.</title>
        <authorList>
            <consortium name="The Broad Institute Genomics Platform"/>
            <consortium name="The Broad Institute Genome Sequencing Center for Infectious Disease"/>
            <person name="Wu L."/>
            <person name="Ma J."/>
        </authorList>
    </citation>
    <scope>NUCLEOTIDE SEQUENCE [LARGE SCALE GENOMIC DNA]</scope>
    <source>
        <strain evidence="5">JCM 9687</strain>
    </source>
</reference>
<protein>
    <recommendedName>
        <fullName evidence="6">TIGR02611 family protein</fullName>
    </recommendedName>
</protein>
<sequence length="180" mass="18574">MTGTATTGSTAESATGSATTELDPAGSAPAGPGATESGATEPAATARPSLRDRYRGQRERARRNRAAEVAWRTGVGIAGSAVLVAGIVMIPYPGPGWVVAFAGLAVLGTEFEPARRALAFLRRGYDRWDAWQRGRHPAVRLLLLAGTGAVVLGTVWLLGALEFGAGLIGLDLPWLASPLG</sequence>
<reference evidence="3" key="3">
    <citation type="submission" date="2023-12" db="EMBL/GenBank/DDBJ databases">
        <authorList>
            <person name="Sun Q."/>
            <person name="Inoue M."/>
        </authorList>
    </citation>
    <scope>NUCLEOTIDE SEQUENCE</scope>
    <source>
        <strain evidence="3">JCM 9687</strain>
    </source>
</reference>
<dbReference type="Proteomes" id="UP001500483">
    <property type="component" value="Unassembled WGS sequence"/>
</dbReference>
<dbReference type="InterPro" id="IPR013434">
    <property type="entry name" value="CHP02611"/>
</dbReference>
<evidence type="ECO:0000256" key="1">
    <source>
        <dbReference type="SAM" id="MobiDB-lite"/>
    </source>
</evidence>
<dbReference type="EMBL" id="BAAAYK010000037">
    <property type="protein sequence ID" value="GAA3354550.1"/>
    <property type="molecule type" value="Genomic_DNA"/>
</dbReference>
<proteinExistence type="predicted"/>
<dbReference type="InterPro" id="IPR019099">
    <property type="entry name" value="Uncharacterised_PGPGW_TM"/>
</dbReference>
<feature type="region of interest" description="Disordered" evidence="1">
    <location>
        <begin position="1"/>
        <end position="59"/>
    </location>
</feature>
<organism evidence="3 5">
    <name type="scientific">Saccharopolyspora gregorii</name>
    <dbReference type="NCBI Taxonomy" id="33914"/>
    <lineage>
        <taxon>Bacteria</taxon>
        <taxon>Bacillati</taxon>
        <taxon>Actinomycetota</taxon>
        <taxon>Actinomycetes</taxon>
        <taxon>Pseudonocardiales</taxon>
        <taxon>Pseudonocardiaceae</taxon>
        <taxon>Saccharopolyspora</taxon>
    </lineage>
</organism>
<evidence type="ECO:0008006" key="6">
    <source>
        <dbReference type="Google" id="ProtNLM"/>
    </source>
</evidence>
<feature type="compositionally biased region" description="Low complexity" evidence="1">
    <location>
        <begin position="1"/>
        <end position="41"/>
    </location>
</feature>
<evidence type="ECO:0000313" key="4">
    <source>
        <dbReference type="EMBL" id="GAA3366176.1"/>
    </source>
</evidence>
<keyword evidence="5" id="KW-1185">Reference proteome</keyword>
<reference evidence="3" key="1">
    <citation type="journal article" date="2014" name="Int. J. Syst. Evol. Microbiol.">
        <title>Complete genome of a new Firmicutes species belonging to the dominant human colonic microbiota ('Ruminococcus bicirculans') reveals two chromosomes and a selective capacity to utilize plant glucans.</title>
        <authorList>
            <consortium name="NISC Comparative Sequencing Program"/>
            <person name="Wegmann U."/>
            <person name="Louis P."/>
            <person name="Goesmann A."/>
            <person name="Henrissat B."/>
            <person name="Duncan S.H."/>
            <person name="Flint H.J."/>
        </authorList>
    </citation>
    <scope>NUCLEOTIDE SEQUENCE</scope>
    <source>
        <strain evidence="3">JCM 9687</strain>
    </source>
</reference>
<keyword evidence="2" id="KW-0812">Transmembrane</keyword>
<feature type="transmembrane region" description="Helical" evidence="2">
    <location>
        <begin position="141"/>
        <end position="170"/>
    </location>
</feature>
<evidence type="ECO:0000313" key="3">
    <source>
        <dbReference type="EMBL" id="GAA3354550.1"/>
    </source>
</evidence>
<keyword evidence="2" id="KW-1133">Transmembrane helix</keyword>
<feature type="compositionally biased region" description="Basic and acidic residues" evidence="1">
    <location>
        <begin position="49"/>
        <end position="59"/>
    </location>
</feature>